<dbReference type="EMBL" id="JACBZH010000001">
    <property type="protein sequence ID" value="NYH92072.1"/>
    <property type="molecule type" value="Genomic_DNA"/>
</dbReference>
<dbReference type="PRINTS" id="PR00040">
    <property type="entry name" value="HTHMERR"/>
</dbReference>
<dbReference type="GO" id="GO:0003700">
    <property type="term" value="F:DNA-binding transcription factor activity"/>
    <property type="evidence" value="ECO:0007669"/>
    <property type="project" value="InterPro"/>
</dbReference>
<dbReference type="SMART" id="SM00422">
    <property type="entry name" value="HTH_MERR"/>
    <property type="match status" value="1"/>
</dbReference>
<dbReference type="InterPro" id="IPR009061">
    <property type="entry name" value="DNA-bd_dom_put_sf"/>
</dbReference>
<evidence type="ECO:0000256" key="1">
    <source>
        <dbReference type="ARBA" id="ARBA00023125"/>
    </source>
</evidence>
<dbReference type="PANTHER" id="PTHR30204">
    <property type="entry name" value="REDOX-CYCLING DRUG-SENSING TRANSCRIPTIONAL ACTIVATOR SOXR"/>
    <property type="match status" value="1"/>
</dbReference>
<dbReference type="Pfam" id="PF13411">
    <property type="entry name" value="MerR_1"/>
    <property type="match status" value="1"/>
</dbReference>
<proteinExistence type="predicted"/>
<keyword evidence="4" id="KW-1185">Reference proteome</keyword>
<dbReference type="GO" id="GO:0003677">
    <property type="term" value="F:DNA binding"/>
    <property type="evidence" value="ECO:0007669"/>
    <property type="project" value="UniProtKB-KW"/>
</dbReference>
<dbReference type="AlphaFoldDB" id="A0A852ZKE1"/>
<dbReference type="PROSITE" id="PS50937">
    <property type="entry name" value="HTH_MERR_2"/>
    <property type="match status" value="1"/>
</dbReference>
<keyword evidence="1 3" id="KW-0238">DNA-binding</keyword>
<dbReference type="PANTHER" id="PTHR30204:SF93">
    <property type="entry name" value="HTH MERR-TYPE DOMAIN-CONTAINING PROTEIN"/>
    <property type="match status" value="1"/>
</dbReference>
<dbReference type="Gene3D" id="1.10.1660.10">
    <property type="match status" value="1"/>
</dbReference>
<organism evidence="3 4">
    <name type="scientific">Actinopolymorpha rutila</name>
    <dbReference type="NCBI Taxonomy" id="446787"/>
    <lineage>
        <taxon>Bacteria</taxon>
        <taxon>Bacillati</taxon>
        <taxon>Actinomycetota</taxon>
        <taxon>Actinomycetes</taxon>
        <taxon>Propionibacteriales</taxon>
        <taxon>Actinopolymorphaceae</taxon>
        <taxon>Actinopolymorpha</taxon>
    </lineage>
</organism>
<evidence type="ECO:0000313" key="3">
    <source>
        <dbReference type="EMBL" id="NYH92072.1"/>
    </source>
</evidence>
<feature type="domain" description="HTH merR-type" evidence="2">
    <location>
        <begin position="6"/>
        <end position="75"/>
    </location>
</feature>
<name>A0A852ZKE1_9ACTN</name>
<dbReference type="CDD" id="cd00592">
    <property type="entry name" value="HTH_MerR-like"/>
    <property type="match status" value="1"/>
</dbReference>
<sequence>MNDGRLYTIGELARLTGLTVKTIRFYSDRGIVPPTDRSPTGYRRYDADALARLELVRTLRALGLDLPTIRRVVDHEVSLQEIAAAHADALAVQIRLLRLRQAVLTAVARRGSTPEETNLMHRLAKLTEVERRRLVEEFLDSIFGGVGTGQEFGAITRTMTPCLPDDPEPSQVEAWVELAELTSDPTFRAGLRRLAEQHAVERSLHGDGGVRRDFAAMVPDLVAPAVRTGIDPTSPQAGPVVAEVVDRYARASSPDGADVRDRLLRWLEAANDPRRDRYLQLLASINGWHAPDSLAPVFDWLDRALRARASA</sequence>
<reference evidence="3 4" key="1">
    <citation type="submission" date="2020-07" db="EMBL/GenBank/DDBJ databases">
        <title>Sequencing the genomes of 1000 actinobacteria strains.</title>
        <authorList>
            <person name="Klenk H.-P."/>
        </authorList>
    </citation>
    <scope>NUCLEOTIDE SEQUENCE [LARGE SCALE GENOMIC DNA]</scope>
    <source>
        <strain evidence="3 4">DSM 18448</strain>
    </source>
</reference>
<evidence type="ECO:0000259" key="2">
    <source>
        <dbReference type="PROSITE" id="PS50937"/>
    </source>
</evidence>
<comment type="caution">
    <text evidence="3">The sequence shown here is derived from an EMBL/GenBank/DDBJ whole genome shotgun (WGS) entry which is preliminary data.</text>
</comment>
<dbReference type="RefSeq" id="WP_179789540.1">
    <property type="nucleotide sequence ID" value="NZ_BAAARR010000001.1"/>
</dbReference>
<dbReference type="InterPro" id="IPR047057">
    <property type="entry name" value="MerR_fam"/>
</dbReference>
<dbReference type="SUPFAM" id="SSF46955">
    <property type="entry name" value="Putative DNA-binding domain"/>
    <property type="match status" value="1"/>
</dbReference>
<evidence type="ECO:0000313" key="4">
    <source>
        <dbReference type="Proteomes" id="UP000579605"/>
    </source>
</evidence>
<accession>A0A852ZKE1</accession>
<dbReference type="Proteomes" id="UP000579605">
    <property type="component" value="Unassembled WGS sequence"/>
</dbReference>
<protein>
    <submittedName>
        <fullName evidence="3">DNA-binding transcriptional MerR regulator</fullName>
    </submittedName>
</protein>
<dbReference type="InterPro" id="IPR000551">
    <property type="entry name" value="MerR-type_HTH_dom"/>
</dbReference>
<gene>
    <name evidence="3" type="ORF">F4554_004710</name>
</gene>